<dbReference type="EMBL" id="KD248408">
    <property type="protein sequence ID" value="EMS48975.1"/>
    <property type="molecule type" value="Genomic_DNA"/>
</dbReference>
<sequence length="93" mass="10096">MAVERGRRRLLLQSTASFCGAWVHSESTTNSSHYAHAQDAHGVAYSTRQHLLLITVPKTPAGRRTPTSLAPVTVTDDALRPAGRQGIRQPVPI</sequence>
<protein>
    <submittedName>
        <fullName evidence="1">Uncharacterized protein</fullName>
    </submittedName>
</protein>
<organism evidence="1">
    <name type="scientific">Triticum urartu</name>
    <name type="common">Red wild einkorn</name>
    <name type="synonym">Crithodium urartu</name>
    <dbReference type="NCBI Taxonomy" id="4572"/>
    <lineage>
        <taxon>Eukaryota</taxon>
        <taxon>Viridiplantae</taxon>
        <taxon>Streptophyta</taxon>
        <taxon>Embryophyta</taxon>
        <taxon>Tracheophyta</taxon>
        <taxon>Spermatophyta</taxon>
        <taxon>Magnoliopsida</taxon>
        <taxon>Liliopsida</taxon>
        <taxon>Poales</taxon>
        <taxon>Poaceae</taxon>
        <taxon>BOP clade</taxon>
        <taxon>Pooideae</taxon>
        <taxon>Triticodae</taxon>
        <taxon>Triticeae</taxon>
        <taxon>Triticinae</taxon>
        <taxon>Triticum</taxon>
    </lineage>
</organism>
<reference evidence="1" key="1">
    <citation type="journal article" date="2013" name="Nature">
        <title>Draft genome of the wheat A-genome progenitor Triticum urartu.</title>
        <authorList>
            <person name="Ling H.Q."/>
            <person name="Zhao S."/>
            <person name="Liu D."/>
            <person name="Wang J."/>
            <person name="Sun H."/>
            <person name="Zhang C."/>
            <person name="Fan H."/>
            <person name="Li D."/>
            <person name="Dong L."/>
            <person name="Tao Y."/>
            <person name="Gao C."/>
            <person name="Wu H."/>
            <person name="Li Y."/>
            <person name="Cui Y."/>
            <person name="Guo X."/>
            <person name="Zheng S."/>
            <person name="Wang B."/>
            <person name="Yu K."/>
            <person name="Liang Q."/>
            <person name="Yang W."/>
            <person name="Lou X."/>
            <person name="Chen J."/>
            <person name="Feng M."/>
            <person name="Jian J."/>
            <person name="Zhang X."/>
            <person name="Luo G."/>
            <person name="Jiang Y."/>
            <person name="Liu J."/>
            <person name="Wang Z."/>
            <person name="Sha Y."/>
            <person name="Zhang B."/>
            <person name="Wu H."/>
            <person name="Tang D."/>
            <person name="Shen Q."/>
            <person name="Xue P."/>
            <person name="Zou S."/>
            <person name="Wang X."/>
            <person name="Liu X."/>
            <person name="Wang F."/>
            <person name="Yang Y."/>
            <person name="An X."/>
            <person name="Dong Z."/>
            <person name="Zhang K."/>
            <person name="Zhang X."/>
            <person name="Luo M.C."/>
            <person name="Dvorak J."/>
            <person name="Tong Y."/>
            <person name="Wang J."/>
            <person name="Yang H."/>
            <person name="Li Z."/>
            <person name="Wang D."/>
            <person name="Zhang A."/>
            <person name="Wang J."/>
        </authorList>
    </citation>
    <scope>NUCLEOTIDE SEQUENCE</scope>
</reference>
<gene>
    <name evidence="1" type="ORF">TRIUR3_12629</name>
</gene>
<dbReference type="AlphaFoldDB" id="M7Z9A3"/>
<accession>M7Z9A3</accession>
<proteinExistence type="predicted"/>
<evidence type="ECO:0000313" key="1">
    <source>
        <dbReference type="EMBL" id="EMS48975.1"/>
    </source>
</evidence>
<name>M7Z9A3_TRIUA</name>